<sequence>MLISGYKFLKKKYDLKYKRISVQETAETSCPHRQQASATSPETADSAAKETVVVANANEICPICKQEEHDATVYRWKLIGGLLLPYTLASLDLTIVASSLPFIASYFDKFDQLNWIVTAYTLTSTAFIPTFGQIADIFGRHAALQLSMGFMLVGSTLAAAAQSWGMLLLGRALQGTSAAGIMSIIMIVLADKVSLKENAKNSTIFTMVSSIGYSVGPVIGGYLTNANWRYVFVVSIPIAFLSHFTIYFLLYKELLPGTHFRKGSRWSSILPGLATLDIGGTLLFIFGVGLIILGTAWGGSTYPWASAQVLAPIVVGSICFASFFAYEYLLEPGQLLARAFPRQVPMIPYSLFSRLDTLLIAILDFASGAAMYAVFYYIGVYFTLVEAYPSSKAGVQLLYYIPGLGVGVYMAILMCNVWPAQTFLPLTLGTIEETIGLAMLAWAISTRNTSLVNGMMVLAGAGTGSRFMPSSLHIAGVWPEKIAPAMSLMRFAQPFGGTLALTIMGAVFNNKWSGSSALSNSSSSAASSFDPHSTDSLDSVSALPQNVQDIVRNVGKDAIMWAFIAILPILGISLVTGLFLGNVWIKPSKESKKDAENGEREAGTSEVIYVPYLYALFKGNVNSFKRLSKPLSEQEKMQQAGEQRDVELRGL</sequence>
<feature type="transmembrane region" description="Helical" evidence="5">
    <location>
        <begin position="202"/>
        <end position="224"/>
    </location>
</feature>
<feature type="transmembrane region" description="Helical" evidence="5">
    <location>
        <begin position="172"/>
        <end position="190"/>
    </location>
</feature>
<feature type="transmembrane region" description="Helical" evidence="5">
    <location>
        <begin position="397"/>
        <end position="416"/>
    </location>
</feature>
<evidence type="ECO:0000256" key="5">
    <source>
        <dbReference type="SAM" id="Phobius"/>
    </source>
</evidence>
<feature type="transmembrane region" description="Helical" evidence="5">
    <location>
        <begin position="83"/>
        <end position="107"/>
    </location>
</feature>
<dbReference type="InterPro" id="IPR020846">
    <property type="entry name" value="MFS_dom"/>
</dbReference>
<feature type="transmembrane region" description="Helical" evidence="5">
    <location>
        <begin position="143"/>
        <end position="166"/>
    </location>
</feature>
<feature type="transmembrane region" description="Helical" evidence="5">
    <location>
        <begin position="309"/>
        <end position="330"/>
    </location>
</feature>
<accession>A0A7H8QIA9</accession>
<name>A0A7H8QIA9_TALRU</name>
<evidence type="ECO:0000313" key="7">
    <source>
        <dbReference type="EMBL" id="QKX53372.1"/>
    </source>
</evidence>
<comment type="subcellular location">
    <subcellularLocation>
        <location evidence="1">Membrane</location>
        <topology evidence="1">Multi-pass membrane protein</topology>
    </subcellularLocation>
</comment>
<feature type="transmembrane region" description="Helical" evidence="5">
    <location>
        <begin position="450"/>
        <end position="468"/>
    </location>
</feature>
<gene>
    <name evidence="7" type="ORF">TRUGW13939_00450</name>
</gene>
<proteinExistence type="predicted"/>
<dbReference type="InterPro" id="IPR036259">
    <property type="entry name" value="MFS_trans_sf"/>
</dbReference>
<protein>
    <recommendedName>
        <fullName evidence="6">Major facilitator superfamily (MFS) profile domain-containing protein</fullName>
    </recommendedName>
</protein>
<feature type="transmembrane region" description="Helical" evidence="5">
    <location>
        <begin position="488"/>
        <end position="508"/>
    </location>
</feature>
<dbReference type="Gene3D" id="1.20.1250.20">
    <property type="entry name" value="MFS general substrate transporter like domains"/>
    <property type="match status" value="1"/>
</dbReference>
<feature type="transmembrane region" description="Helical" evidence="5">
    <location>
        <begin position="272"/>
        <end position="297"/>
    </location>
</feature>
<dbReference type="GO" id="GO:0022857">
    <property type="term" value="F:transmembrane transporter activity"/>
    <property type="evidence" value="ECO:0007669"/>
    <property type="project" value="InterPro"/>
</dbReference>
<evidence type="ECO:0000313" key="8">
    <source>
        <dbReference type="Proteomes" id="UP000509510"/>
    </source>
</evidence>
<evidence type="ECO:0000259" key="6">
    <source>
        <dbReference type="PROSITE" id="PS50850"/>
    </source>
</evidence>
<dbReference type="InterPro" id="IPR011701">
    <property type="entry name" value="MFS"/>
</dbReference>
<keyword evidence="8" id="KW-1185">Reference proteome</keyword>
<evidence type="ECO:0000256" key="1">
    <source>
        <dbReference type="ARBA" id="ARBA00004141"/>
    </source>
</evidence>
<dbReference type="SUPFAM" id="SSF103473">
    <property type="entry name" value="MFS general substrate transporter"/>
    <property type="match status" value="1"/>
</dbReference>
<dbReference type="EMBL" id="CP055898">
    <property type="protein sequence ID" value="QKX53372.1"/>
    <property type="molecule type" value="Genomic_DNA"/>
</dbReference>
<feature type="transmembrane region" description="Helical" evidence="5">
    <location>
        <begin position="351"/>
        <end position="377"/>
    </location>
</feature>
<feature type="transmembrane region" description="Helical" evidence="5">
    <location>
        <begin position="558"/>
        <end position="585"/>
    </location>
</feature>
<evidence type="ECO:0000256" key="3">
    <source>
        <dbReference type="ARBA" id="ARBA00022989"/>
    </source>
</evidence>
<dbReference type="AlphaFoldDB" id="A0A7H8QIA9"/>
<keyword evidence="4 5" id="KW-0472">Membrane</keyword>
<dbReference type="RefSeq" id="XP_035339551.1">
    <property type="nucleotide sequence ID" value="XM_035483658.1"/>
</dbReference>
<feature type="transmembrane region" description="Helical" evidence="5">
    <location>
        <begin position="230"/>
        <end position="251"/>
    </location>
</feature>
<feature type="transmembrane region" description="Helical" evidence="5">
    <location>
        <begin position="423"/>
        <end position="444"/>
    </location>
</feature>
<dbReference type="PANTHER" id="PTHR23501:SF39">
    <property type="entry name" value="MULTIDRUG TRANSPORTER, PUTATIVE (AFU_ORTHOLOGUE AFUA_1G05010)-RELATED"/>
    <property type="match status" value="1"/>
</dbReference>
<keyword evidence="2 5" id="KW-0812">Transmembrane</keyword>
<dbReference type="Pfam" id="PF07690">
    <property type="entry name" value="MFS_1"/>
    <property type="match status" value="1"/>
</dbReference>
<dbReference type="PROSITE" id="PS50850">
    <property type="entry name" value="MFS"/>
    <property type="match status" value="1"/>
</dbReference>
<feature type="transmembrane region" description="Helical" evidence="5">
    <location>
        <begin position="113"/>
        <end position="131"/>
    </location>
</feature>
<dbReference type="GeneID" id="55987963"/>
<feature type="domain" description="Major facilitator superfamily (MFS) profile" evidence="6">
    <location>
        <begin position="78"/>
        <end position="589"/>
    </location>
</feature>
<dbReference type="OrthoDB" id="6770063at2759"/>
<dbReference type="KEGG" id="trg:TRUGW13939_00450"/>
<evidence type="ECO:0000256" key="4">
    <source>
        <dbReference type="ARBA" id="ARBA00023136"/>
    </source>
</evidence>
<organism evidence="7 8">
    <name type="scientific">Talaromyces rugulosus</name>
    <name type="common">Penicillium rugulosum</name>
    <dbReference type="NCBI Taxonomy" id="121627"/>
    <lineage>
        <taxon>Eukaryota</taxon>
        <taxon>Fungi</taxon>
        <taxon>Dikarya</taxon>
        <taxon>Ascomycota</taxon>
        <taxon>Pezizomycotina</taxon>
        <taxon>Eurotiomycetes</taxon>
        <taxon>Eurotiomycetidae</taxon>
        <taxon>Eurotiales</taxon>
        <taxon>Trichocomaceae</taxon>
        <taxon>Talaromyces</taxon>
        <taxon>Talaromyces sect. Islandici</taxon>
    </lineage>
</organism>
<evidence type="ECO:0000256" key="2">
    <source>
        <dbReference type="ARBA" id="ARBA00022692"/>
    </source>
</evidence>
<keyword evidence="3 5" id="KW-1133">Transmembrane helix</keyword>
<dbReference type="GO" id="GO:0005886">
    <property type="term" value="C:plasma membrane"/>
    <property type="evidence" value="ECO:0007669"/>
    <property type="project" value="TreeGrafter"/>
</dbReference>
<dbReference type="PANTHER" id="PTHR23501">
    <property type="entry name" value="MAJOR FACILITATOR SUPERFAMILY"/>
    <property type="match status" value="1"/>
</dbReference>
<reference evidence="8" key="1">
    <citation type="submission" date="2020-06" db="EMBL/GenBank/DDBJ databases">
        <title>A chromosome-scale genome assembly of Talaromyces rugulosus W13939.</title>
        <authorList>
            <person name="Wang B."/>
            <person name="Guo L."/>
            <person name="Ye K."/>
            <person name="Wang L."/>
        </authorList>
    </citation>
    <scope>NUCLEOTIDE SEQUENCE [LARGE SCALE GENOMIC DNA]</scope>
    <source>
        <strain evidence="8">W13939</strain>
    </source>
</reference>
<dbReference type="Proteomes" id="UP000509510">
    <property type="component" value="Chromosome I"/>
</dbReference>